<feature type="domain" description="Major facilitator superfamily (MFS) profile" evidence="6">
    <location>
        <begin position="177"/>
        <end position="675"/>
    </location>
</feature>
<dbReference type="EMBL" id="ML735423">
    <property type="protein sequence ID" value="KAE8383999.1"/>
    <property type="molecule type" value="Genomic_DNA"/>
</dbReference>
<feature type="transmembrane region" description="Helical" evidence="5">
    <location>
        <begin position="596"/>
        <end position="614"/>
    </location>
</feature>
<feature type="transmembrane region" description="Helical" evidence="5">
    <location>
        <begin position="275"/>
        <end position="293"/>
    </location>
</feature>
<keyword evidence="4 5" id="KW-0472">Membrane</keyword>
<sequence length="680" mass="74109">MRILCLHGAGTNSRIFELQTAAIRYELGDNHTYDFVEGTIPWQMYPGVERIALDGEPVYSFMDPQEPETGVTAYQNLEEYLEEEGPYDGVIAFSQAATMILTYLAYVARQKALGLHAIAPFRFAIFLSIVQSPLDYEALQRGQVIEIRPEHAKGAVDIPTVHIWGALDDTEGASRAAEVLIAISIFLSTSEITIISTSLVTIADELMNHEQVSWLITAYLLTFTGFLTLWAKCTHVYGLKTSLLSSLLIFVAFSGGCGASQTMNQLIICRSFQGIGGSGVFSLSLFSLIRIAPPGKFDAVSAAGSAVIAIGMVLGAILGGAICSAGAWRWIFLYNVPAGAVAWVLICLAIPNNFAHSSTPDRRSGIWDYLSHKTKLFLTTADPVGCLLLLGFSILFVTALEEANVTYEWSSTLIIAFLTVSGVLAITFVLWEWYIGSHRKGILEPMFPWRMVRDRVWMGVLLGFFVSGPATTILYIQIPQRLQTTNDLSPLSASVKLLAFALGSPAGSFFCTLFAGKFHLPFVHTIMMGAVLQTVGSFLLSSVPTTLHVWGGQYGYMVMTGIGVGMSMTSFYMAVPMVVSRDDQAIAVCLSLQTRMLGASLGIAIVNSILINYVKAHMNPIEAAADPNALSRFGPDAVRRIREIYGAGYNLQMMAVGAFSAGQFLAVALMWRRDQARFVK</sequence>
<feature type="transmembrane region" description="Helical" evidence="5">
    <location>
        <begin position="497"/>
        <end position="515"/>
    </location>
</feature>
<dbReference type="Gene3D" id="1.20.1250.20">
    <property type="entry name" value="MFS general substrate transporter like domains"/>
    <property type="match status" value="1"/>
</dbReference>
<evidence type="ECO:0000313" key="7">
    <source>
        <dbReference type="EMBL" id="KAE8383999.1"/>
    </source>
</evidence>
<evidence type="ECO:0000256" key="5">
    <source>
        <dbReference type="SAM" id="Phobius"/>
    </source>
</evidence>
<dbReference type="Proteomes" id="UP000326877">
    <property type="component" value="Unassembled WGS sequence"/>
</dbReference>
<feature type="transmembrane region" description="Helical" evidence="5">
    <location>
        <begin position="412"/>
        <end position="435"/>
    </location>
</feature>
<evidence type="ECO:0000256" key="4">
    <source>
        <dbReference type="ARBA" id="ARBA00023136"/>
    </source>
</evidence>
<name>A0A5N7BQE2_PETAA</name>
<gene>
    <name evidence="7" type="ORF">BDV23DRAFT_177396</name>
</gene>
<evidence type="ECO:0000256" key="2">
    <source>
        <dbReference type="ARBA" id="ARBA00022692"/>
    </source>
</evidence>
<dbReference type="PROSITE" id="PS50850">
    <property type="entry name" value="MFS"/>
    <property type="match status" value="1"/>
</dbReference>
<feature type="transmembrane region" description="Helical" evidence="5">
    <location>
        <begin position="334"/>
        <end position="355"/>
    </location>
</feature>
<feature type="transmembrane region" description="Helical" evidence="5">
    <location>
        <begin position="243"/>
        <end position="263"/>
    </location>
</feature>
<protein>
    <submittedName>
        <fullName evidence="7">MFS general substrate transporter</fullName>
    </submittedName>
</protein>
<dbReference type="Gene3D" id="3.40.50.1820">
    <property type="entry name" value="alpha/beta hydrolase"/>
    <property type="match status" value="1"/>
</dbReference>
<evidence type="ECO:0000259" key="6">
    <source>
        <dbReference type="PROSITE" id="PS50850"/>
    </source>
</evidence>
<feature type="transmembrane region" description="Helical" evidence="5">
    <location>
        <begin position="179"/>
        <end position="200"/>
    </location>
</feature>
<dbReference type="InterPro" id="IPR011701">
    <property type="entry name" value="MFS"/>
</dbReference>
<dbReference type="GO" id="GO:0005886">
    <property type="term" value="C:plasma membrane"/>
    <property type="evidence" value="ECO:0007669"/>
    <property type="project" value="TreeGrafter"/>
</dbReference>
<dbReference type="Pfam" id="PF03959">
    <property type="entry name" value="FSH1"/>
    <property type="match status" value="1"/>
</dbReference>
<evidence type="ECO:0000256" key="1">
    <source>
        <dbReference type="ARBA" id="ARBA00004141"/>
    </source>
</evidence>
<keyword evidence="2 5" id="KW-0812">Transmembrane</keyword>
<feature type="transmembrane region" description="Helical" evidence="5">
    <location>
        <begin position="522"/>
        <end position="542"/>
    </location>
</feature>
<dbReference type="SUPFAM" id="SSF103473">
    <property type="entry name" value="MFS general substrate transporter"/>
    <property type="match status" value="1"/>
</dbReference>
<dbReference type="Pfam" id="PF07690">
    <property type="entry name" value="MFS_1"/>
    <property type="match status" value="1"/>
</dbReference>
<dbReference type="GO" id="GO:0022857">
    <property type="term" value="F:transmembrane transporter activity"/>
    <property type="evidence" value="ECO:0007669"/>
    <property type="project" value="InterPro"/>
</dbReference>
<dbReference type="OrthoDB" id="440553at2759"/>
<feature type="transmembrane region" description="Helical" evidence="5">
    <location>
        <begin position="212"/>
        <end position="231"/>
    </location>
</feature>
<feature type="transmembrane region" description="Helical" evidence="5">
    <location>
        <begin position="554"/>
        <end position="575"/>
    </location>
</feature>
<keyword evidence="3 5" id="KW-1133">Transmembrane helix</keyword>
<feature type="transmembrane region" description="Helical" evidence="5">
    <location>
        <begin position="305"/>
        <end position="328"/>
    </location>
</feature>
<dbReference type="PANTHER" id="PTHR23501">
    <property type="entry name" value="MAJOR FACILITATOR SUPERFAMILY"/>
    <property type="match status" value="1"/>
</dbReference>
<comment type="subcellular location">
    <subcellularLocation>
        <location evidence="1">Membrane</location>
        <topology evidence="1">Multi-pass membrane protein</topology>
    </subcellularLocation>
</comment>
<accession>A0A5N7BQE2</accession>
<feature type="transmembrane region" description="Helical" evidence="5">
    <location>
        <begin position="456"/>
        <end position="477"/>
    </location>
</feature>
<dbReference type="Gene3D" id="1.20.1720.10">
    <property type="entry name" value="Multidrug resistance protein D"/>
    <property type="match status" value="1"/>
</dbReference>
<proteinExistence type="predicted"/>
<dbReference type="AlphaFoldDB" id="A0A5N7BQE2"/>
<feature type="transmembrane region" description="Helical" evidence="5">
    <location>
        <begin position="376"/>
        <end position="400"/>
    </location>
</feature>
<reference evidence="7" key="1">
    <citation type="submission" date="2019-04" db="EMBL/GenBank/DDBJ databases">
        <title>Friends and foes A comparative genomics studyof 23 Aspergillus species from section Flavi.</title>
        <authorList>
            <consortium name="DOE Joint Genome Institute"/>
            <person name="Kjaerbolling I."/>
            <person name="Vesth T."/>
            <person name="Frisvad J.C."/>
            <person name="Nybo J.L."/>
            <person name="Theobald S."/>
            <person name="Kildgaard S."/>
            <person name="Isbrandt T."/>
            <person name="Kuo A."/>
            <person name="Sato A."/>
            <person name="Lyhne E.K."/>
            <person name="Kogle M.E."/>
            <person name="Wiebenga A."/>
            <person name="Kun R.S."/>
            <person name="Lubbers R.J."/>
            <person name="Makela M.R."/>
            <person name="Barry K."/>
            <person name="Chovatia M."/>
            <person name="Clum A."/>
            <person name="Daum C."/>
            <person name="Haridas S."/>
            <person name="He G."/>
            <person name="LaButti K."/>
            <person name="Lipzen A."/>
            <person name="Mondo S."/>
            <person name="Riley R."/>
            <person name="Salamov A."/>
            <person name="Simmons B.A."/>
            <person name="Magnuson J.K."/>
            <person name="Henrissat B."/>
            <person name="Mortensen U.H."/>
            <person name="Larsen T.O."/>
            <person name="Devries R.P."/>
            <person name="Grigoriev I.V."/>
            <person name="Machida M."/>
            <person name="Baker S.E."/>
            <person name="Andersen M.R."/>
        </authorList>
    </citation>
    <scope>NUCLEOTIDE SEQUENCE [LARGE SCALE GENOMIC DNA]</scope>
    <source>
        <strain evidence="7">IBT 14317</strain>
    </source>
</reference>
<feature type="transmembrane region" description="Helical" evidence="5">
    <location>
        <begin position="651"/>
        <end position="671"/>
    </location>
</feature>
<dbReference type="InterPro" id="IPR005645">
    <property type="entry name" value="FSH-like_dom"/>
</dbReference>
<organism evidence="7">
    <name type="scientific">Petromyces alliaceus</name>
    <name type="common">Aspergillus alliaceus</name>
    <dbReference type="NCBI Taxonomy" id="209559"/>
    <lineage>
        <taxon>Eukaryota</taxon>
        <taxon>Fungi</taxon>
        <taxon>Dikarya</taxon>
        <taxon>Ascomycota</taxon>
        <taxon>Pezizomycotina</taxon>
        <taxon>Eurotiomycetes</taxon>
        <taxon>Eurotiomycetidae</taxon>
        <taxon>Eurotiales</taxon>
        <taxon>Aspergillaceae</taxon>
        <taxon>Aspergillus</taxon>
        <taxon>Aspergillus subgen. Circumdati</taxon>
    </lineage>
</organism>
<dbReference type="InterPro" id="IPR036259">
    <property type="entry name" value="MFS_trans_sf"/>
</dbReference>
<dbReference type="InterPro" id="IPR020846">
    <property type="entry name" value="MFS_dom"/>
</dbReference>
<dbReference type="PANTHER" id="PTHR23501:SF43">
    <property type="entry name" value="MULTIDRUG TRANSPORTER, PUTATIVE (AFU_ORTHOLOGUE AFUA_6G03040)-RELATED"/>
    <property type="match status" value="1"/>
</dbReference>
<dbReference type="InterPro" id="IPR029058">
    <property type="entry name" value="AB_hydrolase_fold"/>
</dbReference>
<evidence type="ECO:0000256" key="3">
    <source>
        <dbReference type="ARBA" id="ARBA00022989"/>
    </source>
</evidence>